<protein>
    <submittedName>
        <fullName evidence="1">Uncharacterized protein</fullName>
    </submittedName>
</protein>
<reference evidence="1" key="1">
    <citation type="submission" date="2014-11" db="EMBL/GenBank/DDBJ databases">
        <authorList>
            <person name="Amaro Gonzalez C."/>
        </authorList>
    </citation>
    <scope>NUCLEOTIDE SEQUENCE</scope>
</reference>
<name>A0A0E9VFR0_ANGAN</name>
<dbReference type="EMBL" id="GBXM01031660">
    <property type="protein sequence ID" value="JAH76917.1"/>
    <property type="molecule type" value="Transcribed_RNA"/>
</dbReference>
<accession>A0A0E9VFR0</accession>
<sequence>MPRMYFIFTETANKL</sequence>
<reference evidence="1" key="2">
    <citation type="journal article" date="2015" name="Fish Shellfish Immunol.">
        <title>Early steps in the European eel (Anguilla anguilla)-Vibrio vulnificus interaction in the gills: Role of the RtxA13 toxin.</title>
        <authorList>
            <person name="Callol A."/>
            <person name="Pajuelo D."/>
            <person name="Ebbesson L."/>
            <person name="Teles M."/>
            <person name="MacKenzie S."/>
            <person name="Amaro C."/>
        </authorList>
    </citation>
    <scope>NUCLEOTIDE SEQUENCE</scope>
</reference>
<proteinExistence type="predicted"/>
<evidence type="ECO:0000313" key="1">
    <source>
        <dbReference type="EMBL" id="JAH76917.1"/>
    </source>
</evidence>
<organism evidence="1">
    <name type="scientific">Anguilla anguilla</name>
    <name type="common">European freshwater eel</name>
    <name type="synonym">Muraena anguilla</name>
    <dbReference type="NCBI Taxonomy" id="7936"/>
    <lineage>
        <taxon>Eukaryota</taxon>
        <taxon>Metazoa</taxon>
        <taxon>Chordata</taxon>
        <taxon>Craniata</taxon>
        <taxon>Vertebrata</taxon>
        <taxon>Euteleostomi</taxon>
        <taxon>Actinopterygii</taxon>
        <taxon>Neopterygii</taxon>
        <taxon>Teleostei</taxon>
        <taxon>Anguilliformes</taxon>
        <taxon>Anguillidae</taxon>
        <taxon>Anguilla</taxon>
    </lineage>
</organism>